<feature type="region of interest" description="Disordered" evidence="1">
    <location>
        <begin position="46"/>
        <end position="136"/>
    </location>
</feature>
<feature type="compositionally biased region" description="Low complexity" evidence="1">
    <location>
        <begin position="90"/>
        <end position="114"/>
    </location>
</feature>
<comment type="caution">
    <text evidence="2">The sequence shown here is derived from an EMBL/GenBank/DDBJ whole genome shotgun (WGS) entry which is preliminary data.</text>
</comment>
<keyword evidence="3" id="KW-1185">Reference proteome</keyword>
<gene>
    <name evidence="2" type="ORF">L3H44_08530</name>
</gene>
<feature type="compositionally biased region" description="Acidic residues" evidence="1">
    <location>
        <begin position="115"/>
        <end position="126"/>
    </location>
</feature>
<dbReference type="EMBL" id="JAKJKU010000004">
    <property type="protein sequence ID" value="MCF6774450.1"/>
    <property type="molecule type" value="Genomic_DNA"/>
</dbReference>
<accession>A0ABS9HNM6</accession>
<evidence type="ECO:0000313" key="2">
    <source>
        <dbReference type="EMBL" id="MCF6774450.1"/>
    </source>
</evidence>
<protein>
    <recommendedName>
        <fullName evidence="4">Secreted protein</fullName>
    </recommendedName>
</protein>
<feature type="compositionally biased region" description="Low complexity" evidence="1">
    <location>
        <begin position="1"/>
        <end position="13"/>
    </location>
</feature>
<proteinExistence type="predicted"/>
<feature type="region of interest" description="Disordered" evidence="1">
    <location>
        <begin position="1"/>
        <end position="23"/>
    </location>
</feature>
<evidence type="ECO:0000313" key="3">
    <source>
        <dbReference type="Proteomes" id="UP001200604"/>
    </source>
</evidence>
<evidence type="ECO:0008006" key="4">
    <source>
        <dbReference type="Google" id="ProtNLM"/>
    </source>
</evidence>
<dbReference type="RefSeq" id="WP_046201884.1">
    <property type="nucleotide sequence ID" value="NZ_JAGSNY010000004.1"/>
</dbReference>
<evidence type="ECO:0000256" key="1">
    <source>
        <dbReference type="SAM" id="MobiDB-lite"/>
    </source>
</evidence>
<feature type="compositionally biased region" description="Low complexity" evidence="1">
    <location>
        <begin position="57"/>
        <end position="82"/>
    </location>
</feature>
<dbReference type="GeneID" id="92727771"/>
<name>A0ABS9HNM6_9CORY</name>
<dbReference type="Proteomes" id="UP001200604">
    <property type="component" value="Unassembled WGS sequence"/>
</dbReference>
<organism evidence="2 3">
    <name type="scientific">Corynebacterium parakroppenstedtii</name>
    <dbReference type="NCBI Taxonomy" id="2828363"/>
    <lineage>
        <taxon>Bacteria</taxon>
        <taxon>Bacillati</taxon>
        <taxon>Actinomycetota</taxon>
        <taxon>Actinomycetes</taxon>
        <taxon>Mycobacteriales</taxon>
        <taxon>Corynebacteriaceae</taxon>
        <taxon>Corynebacterium</taxon>
    </lineage>
</organism>
<sequence>MLPNASSSASSSSITTPSTGKNSHVIRRKVMAVATAVAVIGTLAACGNDDANSEPSTITKTKTTDQTTTKTATTTTRTTTPTYDDETTTEEYTPRQTYTTQQAPAQTQNTGNYDDSYDDEDAEEDVPNAGVNGPKLEWRTLGPFGSGMGCEQNRDHQPIQTTACYRGEDGNFYYQAVVQAPR</sequence>
<reference evidence="2 3" key="1">
    <citation type="submission" date="2022-01" db="EMBL/GenBank/DDBJ databases">
        <title>Identification and Characterization of Corynebacterium sp.</title>
        <authorList>
            <person name="Luo Q."/>
            <person name="Qu P."/>
            <person name="Chen Q."/>
        </authorList>
    </citation>
    <scope>NUCLEOTIDE SEQUENCE [LARGE SCALE GENOMIC DNA]</scope>
    <source>
        <strain evidence="2 3">MC-12</strain>
    </source>
</reference>